<name>A0A4R3NC18_9GAMM</name>
<accession>A0A4R3NC18</accession>
<keyword evidence="2" id="KW-0805">Transcription regulation</keyword>
<dbReference type="AlphaFoldDB" id="A0A4R3NC18"/>
<comment type="similarity">
    <text evidence="1">Belongs to the sigma-70 factor family. ECF subfamily.</text>
</comment>
<keyword evidence="9" id="KW-1185">Reference proteome</keyword>
<dbReference type="PANTHER" id="PTHR43133:SF8">
    <property type="entry name" value="RNA POLYMERASE SIGMA FACTOR HI_1459-RELATED"/>
    <property type="match status" value="1"/>
</dbReference>
<comment type="caution">
    <text evidence="8">The sequence shown here is derived from an EMBL/GenBank/DDBJ whole genome shotgun (WGS) entry which is preliminary data.</text>
</comment>
<evidence type="ECO:0000256" key="2">
    <source>
        <dbReference type="ARBA" id="ARBA00023015"/>
    </source>
</evidence>
<dbReference type="Gene3D" id="1.10.1740.10">
    <property type="match status" value="1"/>
</dbReference>
<feature type="domain" description="RNA polymerase sigma-70 region 2" evidence="6">
    <location>
        <begin position="36"/>
        <end position="100"/>
    </location>
</feature>
<dbReference type="SUPFAM" id="SSF88659">
    <property type="entry name" value="Sigma3 and sigma4 domains of RNA polymerase sigma factors"/>
    <property type="match status" value="1"/>
</dbReference>
<proteinExistence type="inferred from homology"/>
<dbReference type="GO" id="GO:0006352">
    <property type="term" value="P:DNA-templated transcription initiation"/>
    <property type="evidence" value="ECO:0007669"/>
    <property type="project" value="InterPro"/>
</dbReference>
<dbReference type="InterPro" id="IPR036388">
    <property type="entry name" value="WH-like_DNA-bd_sf"/>
</dbReference>
<feature type="domain" description="RNA polymerase sigma factor 70 region 4 type 2" evidence="7">
    <location>
        <begin position="136"/>
        <end position="187"/>
    </location>
</feature>
<sequence>MEQDTTTCALQPPHDRHLLERTAAGDQDALRQILDLHGQAVFAFALRRLGSPEDARDVLNDTLLALWQQAHRSLAKTSSLRAWLLGIARHKIADILRARGQAWREIADEDGTLLATATDPDPSPLERLCQACDAFRLEEALQTLPEVQREALYLFTYEGLSLADIAAIQQVPQATVGTRLHLARQRLRQRLADGAKNPR</sequence>
<evidence type="ECO:0000313" key="8">
    <source>
        <dbReference type="EMBL" id="TCT26251.1"/>
    </source>
</evidence>
<organism evidence="8 9">
    <name type="scientific">Thermomonas haemolytica</name>
    <dbReference type="NCBI Taxonomy" id="141949"/>
    <lineage>
        <taxon>Bacteria</taxon>
        <taxon>Pseudomonadati</taxon>
        <taxon>Pseudomonadota</taxon>
        <taxon>Gammaproteobacteria</taxon>
        <taxon>Lysobacterales</taxon>
        <taxon>Lysobacteraceae</taxon>
        <taxon>Thermomonas</taxon>
    </lineage>
</organism>
<evidence type="ECO:0000256" key="4">
    <source>
        <dbReference type="ARBA" id="ARBA00023125"/>
    </source>
</evidence>
<evidence type="ECO:0000259" key="7">
    <source>
        <dbReference type="Pfam" id="PF08281"/>
    </source>
</evidence>
<dbReference type="GO" id="GO:0016987">
    <property type="term" value="F:sigma factor activity"/>
    <property type="evidence" value="ECO:0007669"/>
    <property type="project" value="UniProtKB-KW"/>
</dbReference>
<dbReference type="InterPro" id="IPR007627">
    <property type="entry name" value="RNA_pol_sigma70_r2"/>
</dbReference>
<keyword evidence="4" id="KW-0238">DNA-binding</keyword>
<dbReference type="Gene3D" id="1.10.10.10">
    <property type="entry name" value="Winged helix-like DNA-binding domain superfamily/Winged helix DNA-binding domain"/>
    <property type="match status" value="1"/>
</dbReference>
<dbReference type="InterPro" id="IPR039425">
    <property type="entry name" value="RNA_pol_sigma-70-like"/>
</dbReference>
<dbReference type="EMBL" id="SMAP01000001">
    <property type="protein sequence ID" value="TCT26251.1"/>
    <property type="molecule type" value="Genomic_DNA"/>
</dbReference>
<keyword evidence="3" id="KW-0731">Sigma factor</keyword>
<dbReference type="InterPro" id="IPR013325">
    <property type="entry name" value="RNA_pol_sigma_r2"/>
</dbReference>
<protein>
    <submittedName>
        <fullName evidence="8">RNA polymerase sigma-70 factor (ECF subfamily)</fullName>
    </submittedName>
</protein>
<keyword evidence="5" id="KW-0804">Transcription</keyword>
<evidence type="ECO:0000313" key="9">
    <source>
        <dbReference type="Proteomes" id="UP000295414"/>
    </source>
</evidence>
<dbReference type="InterPro" id="IPR013324">
    <property type="entry name" value="RNA_pol_sigma_r3/r4-like"/>
</dbReference>
<dbReference type="InterPro" id="IPR013249">
    <property type="entry name" value="RNA_pol_sigma70_r4_t2"/>
</dbReference>
<dbReference type="NCBIfam" id="TIGR02937">
    <property type="entry name" value="sigma70-ECF"/>
    <property type="match status" value="1"/>
</dbReference>
<dbReference type="SUPFAM" id="SSF88946">
    <property type="entry name" value="Sigma2 domain of RNA polymerase sigma factors"/>
    <property type="match status" value="1"/>
</dbReference>
<reference evidence="8 9" key="1">
    <citation type="submission" date="2019-03" db="EMBL/GenBank/DDBJ databases">
        <title>Genomic Encyclopedia of Type Strains, Phase IV (KMG-IV): sequencing the most valuable type-strain genomes for metagenomic binning, comparative biology and taxonomic classification.</title>
        <authorList>
            <person name="Goeker M."/>
        </authorList>
    </citation>
    <scope>NUCLEOTIDE SEQUENCE [LARGE SCALE GENOMIC DNA]</scope>
    <source>
        <strain evidence="8 9">DSM 13605</strain>
    </source>
</reference>
<dbReference type="Proteomes" id="UP000295414">
    <property type="component" value="Unassembled WGS sequence"/>
</dbReference>
<dbReference type="InterPro" id="IPR014284">
    <property type="entry name" value="RNA_pol_sigma-70_dom"/>
</dbReference>
<evidence type="ECO:0000259" key="6">
    <source>
        <dbReference type="Pfam" id="PF04542"/>
    </source>
</evidence>
<evidence type="ECO:0000256" key="3">
    <source>
        <dbReference type="ARBA" id="ARBA00023082"/>
    </source>
</evidence>
<dbReference type="Pfam" id="PF08281">
    <property type="entry name" value="Sigma70_r4_2"/>
    <property type="match status" value="1"/>
</dbReference>
<dbReference type="Pfam" id="PF04542">
    <property type="entry name" value="Sigma70_r2"/>
    <property type="match status" value="1"/>
</dbReference>
<dbReference type="GO" id="GO:0003677">
    <property type="term" value="F:DNA binding"/>
    <property type="evidence" value="ECO:0007669"/>
    <property type="project" value="UniProtKB-KW"/>
</dbReference>
<gene>
    <name evidence="8" type="ORF">EDC34_101580</name>
</gene>
<evidence type="ECO:0000256" key="1">
    <source>
        <dbReference type="ARBA" id="ARBA00010641"/>
    </source>
</evidence>
<dbReference type="CDD" id="cd06171">
    <property type="entry name" value="Sigma70_r4"/>
    <property type="match status" value="1"/>
</dbReference>
<dbReference type="PANTHER" id="PTHR43133">
    <property type="entry name" value="RNA POLYMERASE ECF-TYPE SIGMA FACTO"/>
    <property type="match status" value="1"/>
</dbReference>
<evidence type="ECO:0000256" key="5">
    <source>
        <dbReference type="ARBA" id="ARBA00023163"/>
    </source>
</evidence>